<accession>A0A2R5FZF5</accession>
<protein>
    <submittedName>
        <fullName evidence="1">Uncharacterized protein</fullName>
    </submittedName>
</protein>
<gene>
    <name evidence="1" type="ORF">FCC1311_003552</name>
</gene>
<comment type="caution">
    <text evidence="1">The sequence shown here is derived from an EMBL/GenBank/DDBJ whole genome shotgun (WGS) entry which is preliminary data.</text>
</comment>
<evidence type="ECO:0000313" key="1">
    <source>
        <dbReference type="EMBL" id="GBG24137.1"/>
    </source>
</evidence>
<sequence length="165" mass="18735">MRQRNTVSEETIESVGAGLFKKIVDDCRRLYAKKLLPPILRPPSKTRQLVENQIVPYIEQTNIELTKRKTGILFTVECEYESVASNHPTYSLQVRRMYPRAASALLNVRESSGPTFFPPDASTQACTSNVQLLDDDFDNENVYEEAASGSISDTSSKYNYRRFSI</sequence>
<dbReference type="AlphaFoldDB" id="A0A2R5FZF5"/>
<dbReference type="EMBL" id="BEYU01000004">
    <property type="protein sequence ID" value="GBG24137.1"/>
    <property type="molecule type" value="Genomic_DNA"/>
</dbReference>
<dbReference type="Proteomes" id="UP000241890">
    <property type="component" value="Unassembled WGS sequence"/>
</dbReference>
<name>A0A2R5FZF5_9STRA</name>
<organism evidence="1 2">
    <name type="scientific">Hondaea fermentalgiana</name>
    <dbReference type="NCBI Taxonomy" id="2315210"/>
    <lineage>
        <taxon>Eukaryota</taxon>
        <taxon>Sar</taxon>
        <taxon>Stramenopiles</taxon>
        <taxon>Bigyra</taxon>
        <taxon>Labyrinthulomycetes</taxon>
        <taxon>Thraustochytrida</taxon>
        <taxon>Thraustochytriidae</taxon>
        <taxon>Hondaea</taxon>
    </lineage>
</organism>
<keyword evidence="2" id="KW-1185">Reference proteome</keyword>
<reference evidence="1 2" key="1">
    <citation type="submission" date="2017-12" db="EMBL/GenBank/DDBJ databases">
        <title>Sequencing, de novo assembly and annotation of complete genome of a new Thraustochytrid species, strain FCC1311.</title>
        <authorList>
            <person name="Sedici K."/>
            <person name="Godart F."/>
            <person name="Aiese Cigliano R."/>
            <person name="Sanseverino W."/>
            <person name="Barakat M."/>
            <person name="Ortet P."/>
            <person name="Marechal E."/>
            <person name="Cagnac O."/>
            <person name="Amato A."/>
        </authorList>
    </citation>
    <scope>NUCLEOTIDE SEQUENCE [LARGE SCALE GENOMIC DNA]</scope>
</reference>
<evidence type="ECO:0000313" key="2">
    <source>
        <dbReference type="Proteomes" id="UP000241890"/>
    </source>
</evidence>
<proteinExistence type="predicted"/>
<dbReference type="InParanoid" id="A0A2R5FZF5"/>